<dbReference type="EC" id="4.6.1.13" evidence="2"/>
<dbReference type="EMBL" id="CP011253">
    <property type="protein sequence ID" value="AKC72376.1"/>
    <property type="molecule type" value="Genomic_DNA"/>
</dbReference>
<dbReference type="KEGG" id="pox:MB84_12580"/>
<dbReference type="GO" id="GO:0008081">
    <property type="term" value="F:phosphoric diester hydrolase activity"/>
    <property type="evidence" value="ECO:0007669"/>
    <property type="project" value="InterPro"/>
</dbReference>
<evidence type="ECO:0000256" key="5">
    <source>
        <dbReference type="ARBA" id="ARBA00030782"/>
    </source>
</evidence>
<dbReference type="InterPro" id="IPR017946">
    <property type="entry name" value="PLC-like_Pdiesterase_TIM-brl"/>
</dbReference>
<dbReference type="Pfam" id="PF00388">
    <property type="entry name" value="PI-PLC-X"/>
    <property type="match status" value="1"/>
</dbReference>
<dbReference type="HOGENOM" id="CLU_024117_3_1_4"/>
<proteinExistence type="predicted"/>
<dbReference type="SMART" id="SM00148">
    <property type="entry name" value="PLCXc"/>
    <property type="match status" value="1"/>
</dbReference>
<evidence type="ECO:0000256" key="4">
    <source>
        <dbReference type="ARBA" id="ARBA00030474"/>
    </source>
</evidence>
<evidence type="ECO:0000313" key="8">
    <source>
        <dbReference type="Proteomes" id="UP000035050"/>
    </source>
</evidence>
<dbReference type="CDD" id="cd08586">
    <property type="entry name" value="PI-PLCc_BcPLC_like"/>
    <property type="match status" value="1"/>
</dbReference>
<dbReference type="AlphaFoldDB" id="A0A0E3YFF7"/>
<reference evidence="7" key="1">
    <citation type="submission" date="2016-06" db="EMBL/GenBank/DDBJ databases">
        <title>Pandoraea oxalativorans DSM 23570 Genome Sequencing.</title>
        <authorList>
            <person name="Ee R."/>
            <person name="Lim Y.-L."/>
            <person name="Yong D."/>
            <person name="Yin W.-F."/>
            <person name="Chan K.-G."/>
        </authorList>
    </citation>
    <scope>NUCLEOTIDE SEQUENCE</scope>
    <source>
        <strain evidence="7">DSM 23570</strain>
    </source>
</reference>
<dbReference type="Gene3D" id="3.20.20.190">
    <property type="entry name" value="Phosphatidylinositol (PI) phosphodiesterase"/>
    <property type="match status" value="1"/>
</dbReference>
<evidence type="ECO:0000256" key="1">
    <source>
        <dbReference type="ARBA" id="ARBA00001316"/>
    </source>
</evidence>
<protein>
    <recommendedName>
        <fullName evidence="3">1-phosphatidylinositol phosphodiesterase</fullName>
        <ecNumber evidence="2">4.6.1.13</ecNumber>
    </recommendedName>
    <alternativeName>
        <fullName evidence="4">Phosphatidylinositol diacylglycerol-lyase</fullName>
    </alternativeName>
    <alternativeName>
        <fullName evidence="5">Phosphatidylinositol-specific phospholipase C</fullName>
    </alternativeName>
</protein>
<dbReference type="InterPro" id="IPR000909">
    <property type="entry name" value="PLipase_C_PInositol-sp_X_dom"/>
</dbReference>
<comment type="catalytic activity">
    <reaction evidence="1">
        <text>a 1,2-diacyl-sn-glycero-3-phospho-(1D-myo-inositol) = 1D-myo-inositol 1,2-cyclic phosphate + a 1,2-diacyl-sn-glycerol</text>
        <dbReference type="Rhea" id="RHEA:17093"/>
        <dbReference type="ChEBI" id="CHEBI:17815"/>
        <dbReference type="ChEBI" id="CHEBI:57880"/>
        <dbReference type="ChEBI" id="CHEBI:58484"/>
        <dbReference type="EC" id="4.6.1.13"/>
    </reaction>
</comment>
<dbReference type="PANTHER" id="PTHR13593">
    <property type="match status" value="1"/>
</dbReference>
<dbReference type="SUPFAM" id="SSF51695">
    <property type="entry name" value="PLC-like phosphodiesterases"/>
    <property type="match status" value="1"/>
</dbReference>
<dbReference type="Proteomes" id="UP000035050">
    <property type="component" value="Chromosome"/>
</dbReference>
<keyword evidence="8" id="KW-1185">Reference proteome</keyword>
<feature type="domain" description="Phosphatidylinositol-specific phospholipase C X" evidence="6">
    <location>
        <begin position="6"/>
        <end position="147"/>
    </location>
</feature>
<evidence type="ECO:0000256" key="2">
    <source>
        <dbReference type="ARBA" id="ARBA00012581"/>
    </source>
</evidence>
<sequence length="280" mass="31279">MTDLRDDVPLNCLTLPGSHDTCAYTVDDALARTQRASLAVQLARGVRVLDIRCRHEDDVFHINHQRIALGLRFDEVIATCAAFFVRHPGECIVMSVKDECGDRDCTRSFAQTFASYVARYSAHVRWYLGESIPRLGDVRGAIVLLRRFASVSPVGIDLTAWPDNATFEIDTAGAWFAIQDEYRVPVEASIDYKFQRIDALLERTERIGDVRWVINFCSGTGMGANPFRVACGGERANQRGINVRLAERLAARPGACGTMMIDFCEYADWALVRALVARNL</sequence>
<evidence type="ECO:0000256" key="3">
    <source>
        <dbReference type="ARBA" id="ARBA00019758"/>
    </source>
</evidence>
<dbReference type="GO" id="GO:0006629">
    <property type="term" value="P:lipid metabolic process"/>
    <property type="evidence" value="ECO:0007669"/>
    <property type="project" value="InterPro"/>
</dbReference>
<organism evidence="7 8">
    <name type="scientific">Pandoraea oxalativorans</name>
    <dbReference type="NCBI Taxonomy" id="573737"/>
    <lineage>
        <taxon>Bacteria</taxon>
        <taxon>Pseudomonadati</taxon>
        <taxon>Pseudomonadota</taxon>
        <taxon>Betaproteobacteria</taxon>
        <taxon>Burkholderiales</taxon>
        <taxon>Burkholderiaceae</taxon>
        <taxon>Pandoraea</taxon>
    </lineage>
</organism>
<dbReference type="InterPro" id="IPR051057">
    <property type="entry name" value="PI-PLC_domain"/>
</dbReference>
<evidence type="ECO:0000259" key="6">
    <source>
        <dbReference type="SMART" id="SM00148"/>
    </source>
</evidence>
<name>A0A0E3YFF7_9BURK</name>
<dbReference type="GO" id="GO:0004436">
    <property type="term" value="F:phosphatidylinositol diacylglycerol-lyase activity"/>
    <property type="evidence" value="ECO:0007669"/>
    <property type="project" value="UniProtKB-EC"/>
</dbReference>
<dbReference type="PANTHER" id="PTHR13593:SF148">
    <property type="entry name" value="PHOSPHATIDYLINOSITOL-SPECIFIC PHOSPHOLIPASE C X DOMAIN-CONTAINING PROTEIN"/>
    <property type="match status" value="1"/>
</dbReference>
<dbReference type="PATRIC" id="fig|573737.6.peg.3408"/>
<dbReference type="PROSITE" id="PS50007">
    <property type="entry name" value="PIPLC_X_DOMAIN"/>
    <property type="match status" value="1"/>
</dbReference>
<accession>A0A0E3YFF7</accession>
<gene>
    <name evidence="7" type="ORF">MB84_12580</name>
</gene>
<evidence type="ECO:0000313" key="7">
    <source>
        <dbReference type="EMBL" id="AKC72376.1"/>
    </source>
</evidence>